<dbReference type="AlphaFoldDB" id="A0A0D1ZQE6"/>
<dbReference type="Proteomes" id="UP000053328">
    <property type="component" value="Unassembled WGS sequence"/>
</dbReference>
<reference evidence="3 4" key="1">
    <citation type="submission" date="2015-01" db="EMBL/GenBank/DDBJ databases">
        <title>The Genome Sequence of Exophiala spinifera CBS89968.</title>
        <authorList>
            <consortium name="The Broad Institute Genomics Platform"/>
            <person name="Cuomo C."/>
            <person name="de Hoog S."/>
            <person name="Gorbushina A."/>
            <person name="Stielow B."/>
            <person name="Teixiera M."/>
            <person name="Abouelleil A."/>
            <person name="Chapman S.B."/>
            <person name="Priest M."/>
            <person name="Young S.K."/>
            <person name="Wortman J."/>
            <person name="Nusbaum C."/>
            <person name="Birren B."/>
        </authorList>
    </citation>
    <scope>NUCLEOTIDE SEQUENCE [LARGE SCALE GENOMIC DNA]</scope>
    <source>
        <strain evidence="3 4">CBS 89968</strain>
    </source>
</reference>
<evidence type="ECO:0000256" key="1">
    <source>
        <dbReference type="SAM" id="MobiDB-lite"/>
    </source>
</evidence>
<evidence type="ECO:0000313" key="4">
    <source>
        <dbReference type="Proteomes" id="UP000053328"/>
    </source>
</evidence>
<dbReference type="RefSeq" id="XP_016235203.1">
    <property type="nucleotide sequence ID" value="XM_016382101.1"/>
</dbReference>
<feature type="compositionally biased region" description="Polar residues" evidence="1">
    <location>
        <begin position="175"/>
        <end position="193"/>
    </location>
</feature>
<evidence type="ECO:0000313" key="3">
    <source>
        <dbReference type="EMBL" id="KIW14987.1"/>
    </source>
</evidence>
<feature type="region of interest" description="Disordered" evidence="1">
    <location>
        <begin position="92"/>
        <end position="224"/>
    </location>
</feature>
<accession>A0A0D1ZQE6</accession>
<evidence type="ECO:0000256" key="2">
    <source>
        <dbReference type="SAM" id="SignalP"/>
    </source>
</evidence>
<protein>
    <submittedName>
        <fullName evidence="3">Uncharacterized protein</fullName>
    </submittedName>
</protein>
<keyword evidence="4" id="KW-1185">Reference proteome</keyword>
<feature type="chain" id="PRO_5002237880" evidence="2">
    <location>
        <begin position="20"/>
        <end position="588"/>
    </location>
</feature>
<sequence length="588" mass="62430">MHALSVFILLLISTAEVRTSPLGWHEHGHGHGHRYGPHHSQRVDKDANYFGFNETHLPAGCHQVCGRPIECELDDGTWLTFSAPQPMHFPSASASATISGSLPPTSAVPTQWTSGELEGSSTPGMVVSTTPEPASSPAPTSEAQDTWAPPQSTTQGPNSAYVSSSTSSAGLPISDTPTSEVSPIDGQTTSTVGESPDTEVSATWPSTATGPPTSASSQTTASTGSVAASSLSQASTSVSSSTVSTGQLPSPSQFKADKGTRWNLQYIGNLSFANPLGELGVRGDNCRTAKIGDKVIWNCGDMMCGDDVLTCGFTMAPGYYGTDSMMHVDTAGKKSLQDFIKPWAGDPQPPEQYIWGEYSSNIAPINSTHGVVYTREYWRNGPGGDKDVGNAVSSVTLGEDRPIATRVGPLLTGTEAAYLGMLAIMRDGDYIYHYSGGGPSNIRISRVPASDDVFDITKYESLKADTENTWIPGVPMLGSMETGATTSNPGGKFACGGAWGSVVYNNYLAKYIMLCGEYMVSTNMHLADTPWGPWGPAYTIASGGNLTGSYGTMMHPEYSPLADGGDRSWYFSIGPNDKFYMYRVDFDY</sequence>
<feature type="compositionally biased region" description="Low complexity" evidence="1">
    <location>
        <begin position="128"/>
        <end position="143"/>
    </location>
</feature>
<dbReference type="HOGENOM" id="CLU_039194_0_0_1"/>
<dbReference type="GeneID" id="27334857"/>
<dbReference type="OrthoDB" id="2884638at2759"/>
<feature type="compositionally biased region" description="Polar residues" evidence="1">
    <location>
        <begin position="92"/>
        <end position="123"/>
    </location>
</feature>
<gene>
    <name evidence="3" type="ORF">PV08_07774</name>
</gene>
<dbReference type="VEuPathDB" id="FungiDB:PV08_07774"/>
<feature type="compositionally biased region" description="Polar residues" evidence="1">
    <location>
        <begin position="149"/>
        <end position="162"/>
    </location>
</feature>
<keyword evidence="2" id="KW-0732">Signal</keyword>
<proteinExistence type="predicted"/>
<dbReference type="EMBL" id="KN847496">
    <property type="protein sequence ID" value="KIW14987.1"/>
    <property type="molecule type" value="Genomic_DNA"/>
</dbReference>
<organism evidence="3 4">
    <name type="scientific">Exophiala spinifera</name>
    <dbReference type="NCBI Taxonomy" id="91928"/>
    <lineage>
        <taxon>Eukaryota</taxon>
        <taxon>Fungi</taxon>
        <taxon>Dikarya</taxon>
        <taxon>Ascomycota</taxon>
        <taxon>Pezizomycotina</taxon>
        <taxon>Eurotiomycetes</taxon>
        <taxon>Chaetothyriomycetidae</taxon>
        <taxon>Chaetothyriales</taxon>
        <taxon>Herpotrichiellaceae</taxon>
        <taxon>Exophiala</taxon>
    </lineage>
</organism>
<feature type="signal peptide" evidence="2">
    <location>
        <begin position="1"/>
        <end position="19"/>
    </location>
</feature>
<name>A0A0D1ZQE6_9EURO</name>
<feature type="compositionally biased region" description="Low complexity" evidence="1">
    <location>
        <begin position="201"/>
        <end position="224"/>
    </location>
</feature>